<dbReference type="OrthoDB" id="28193at10239"/>
<protein>
    <recommendedName>
        <fullName evidence="1">Cyclic-phosphate processing Receiver domain-containing protein</fullName>
    </recommendedName>
</protein>
<reference evidence="2 3" key="1">
    <citation type="journal article" date="2012" name="J. Virol.">
        <title>Genome of Klebsiella sp.-Infecting Bacteriophage vB_KleM_RaK2.</title>
        <authorList>
            <person name="Simoliunas E."/>
            <person name="Kaliniene L."/>
            <person name="Truncaite L."/>
            <person name="Klausa V."/>
            <person name="Zajanckauskaite A."/>
            <person name="Meskys R."/>
        </authorList>
    </citation>
    <scope>NUCLEOTIDE SEQUENCE [LARGE SCALE GENOMIC DNA]</scope>
</reference>
<dbReference type="GeneID" id="14013092"/>
<sequence>MIMGYQLFLDDIRYPSKYYSTEMVLCRSYDEAVKYVEEHGIPEFISFDHDLGDTSDNEKTGYSFAKFLIDYMIDNGISTEFKYNIHSSNPVGADNIDSYLKAGFKYLRENM</sequence>
<organism evidence="2 3">
    <name type="scientific">Klebsiella phage vB_KleM_RaK2</name>
    <dbReference type="NCBI Taxonomy" id="1147094"/>
    <lineage>
        <taxon>Viruses</taxon>
        <taxon>Duplodnaviria</taxon>
        <taxon>Heunggongvirae</taxon>
        <taxon>Uroviricota</taxon>
        <taxon>Caudoviricetes</taxon>
        <taxon>Alcyoneusvirus</taxon>
        <taxon>Alcyoneusvirus RaK2</taxon>
    </lineage>
</organism>
<evidence type="ECO:0000313" key="3">
    <source>
        <dbReference type="Proteomes" id="UP000007524"/>
    </source>
</evidence>
<dbReference type="Proteomes" id="UP000007524">
    <property type="component" value="Segment"/>
</dbReference>
<proteinExistence type="predicted"/>
<dbReference type="RefSeq" id="YP_007007659.1">
    <property type="nucleotide sequence ID" value="NC_019526.1"/>
</dbReference>
<keyword evidence="3" id="KW-1185">Reference proteome</keyword>
<evidence type="ECO:0000259" key="1">
    <source>
        <dbReference type="Pfam" id="PF20274"/>
    </source>
</evidence>
<dbReference type="Pfam" id="PF20274">
    <property type="entry name" value="cREC_REC"/>
    <property type="match status" value="1"/>
</dbReference>
<dbReference type="EMBL" id="JQ513383">
    <property type="protein sequence ID" value="AFA44777.1"/>
    <property type="molecule type" value="Genomic_DNA"/>
</dbReference>
<feature type="domain" description="Cyclic-phosphate processing Receiver" evidence="1">
    <location>
        <begin position="6"/>
        <end position="101"/>
    </location>
</feature>
<dbReference type="KEGG" id="vg:14013092"/>
<evidence type="ECO:0000313" key="2">
    <source>
        <dbReference type="EMBL" id="AFA44777.1"/>
    </source>
</evidence>
<accession>H6X4W1</accession>
<gene>
    <name evidence="2" type="ORF">RaK2_00504</name>
</gene>
<dbReference type="InterPro" id="IPR046909">
    <property type="entry name" value="cREC_REC"/>
</dbReference>
<name>H6X4W1_9CAUD</name>